<dbReference type="RefSeq" id="WP_201834847.1">
    <property type="nucleotide sequence ID" value="NZ_JAERRK010000005.1"/>
</dbReference>
<feature type="region of interest" description="Disordered" evidence="1">
    <location>
        <begin position="274"/>
        <end position="299"/>
    </location>
</feature>
<dbReference type="EMBL" id="JAERRK010000005">
    <property type="protein sequence ID" value="MBL1082690.1"/>
    <property type="molecule type" value="Genomic_DNA"/>
</dbReference>
<dbReference type="Proteomes" id="UP000661858">
    <property type="component" value="Unassembled WGS sequence"/>
</dbReference>
<evidence type="ECO:0000313" key="3">
    <source>
        <dbReference type="Proteomes" id="UP000661858"/>
    </source>
</evidence>
<gene>
    <name evidence="2" type="ORF">JK359_11980</name>
</gene>
<dbReference type="InterPro" id="IPR043869">
    <property type="entry name" value="DUF5829"/>
</dbReference>
<evidence type="ECO:0000256" key="1">
    <source>
        <dbReference type="SAM" id="MobiDB-lite"/>
    </source>
</evidence>
<organism evidence="2 3">
    <name type="scientific">Streptomyces actinomycinicus</name>
    <dbReference type="NCBI Taxonomy" id="1695166"/>
    <lineage>
        <taxon>Bacteria</taxon>
        <taxon>Bacillati</taxon>
        <taxon>Actinomycetota</taxon>
        <taxon>Actinomycetes</taxon>
        <taxon>Kitasatosporales</taxon>
        <taxon>Streptomycetaceae</taxon>
        <taxon>Streptomyces</taxon>
    </lineage>
</organism>
<name>A0A937JLQ1_9ACTN</name>
<keyword evidence="3" id="KW-1185">Reference proteome</keyword>
<comment type="caution">
    <text evidence="2">The sequence shown here is derived from an EMBL/GenBank/DDBJ whole genome shotgun (WGS) entry which is preliminary data.</text>
</comment>
<reference evidence="2" key="1">
    <citation type="submission" date="2021-01" db="EMBL/GenBank/DDBJ databases">
        <title>WGS of actinomycetes isolated from Thailand.</title>
        <authorList>
            <person name="Thawai C."/>
        </authorList>
    </citation>
    <scope>NUCLEOTIDE SEQUENCE</scope>
    <source>
        <strain evidence="2">RCU-197</strain>
    </source>
</reference>
<proteinExistence type="predicted"/>
<evidence type="ECO:0000313" key="2">
    <source>
        <dbReference type="EMBL" id="MBL1082690.1"/>
    </source>
</evidence>
<protein>
    <submittedName>
        <fullName evidence="2">Uncharacterized protein</fullName>
    </submittedName>
</protein>
<sequence>MPRLDHVMVLLDEAAYRSAAASAFLARRFGRTKRKEADSSLAGQYSTLGVAGRNTLVECFGTGLPSASPITAGLVFSFEEPGSSQAARELLDATGTVRHTYDLVRRADDQGGERRPWYHLINVVLGEASPVLLFLNEVTPEYFTALGARPGPDGALCRSAYLDAALGAPDDGSWLLRDIVGVTLALRPERARAVAGALAAFGYTVATLPGGLCVEGHGLRLHLAFADGPAERVTEIEMATAENADGNSPGAAEYVFGDTSRLVVEPGRARWCFDEPRDSKPNTGAADEAVAGAAGTDQG</sequence>
<dbReference type="AlphaFoldDB" id="A0A937JLQ1"/>
<accession>A0A937JLQ1</accession>
<feature type="compositionally biased region" description="Low complexity" evidence="1">
    <location>
        <begin position="284"/>
        <end position="299"/>
    </location>
</feature>
<dbReference type="Pfam" id="PF19147">
    <property type="entry name" value="DUF5829"/>
    <property type="match status" value="1"/>
</dbReference>